<proteinExistence type="predicted"/>
<name>A0ACB9NRH8_9MYRT</name>
<gene>
    <name evidence="1" type="ORF">MLD38_023894</name>
</gene>
<organism evidence="1 2">
    <name type="scientific">Melastoma candidum</name>
    <dbReference type="NCBI Taxonomy" id="119954"/>
    <lineage>
        <taxon>Eukaryota</taxon>
        <taxon>Viridiplantae</taxon>
        <taxon>Streptophyta</taxon>
        <taxon>Embryophyta</taxon>
        <taxon>Tracheophyta</taxon>
        <taxon>Spermatophyta</taxon>
        <taxon>Magnoliopsida</taxon>
        <taxon>eudicotyledons</taxon>
        <taxon>Gunneridae</taxon>
        <taxon>Pentapetalae</taxon>
        <taxon>rosids</taxon>
        <taxon>malvids</taxon>
        <taxon>Myrtales</taxon>
        <taxon>Melastomataceae</taxon>
        <taxon>Melastomatoideae</taxon>
        <taxon>Melastomateae</taxon>
        <taxon>Melastoma</taxon>
    </lineage>
</organism>
<sequence>MASNECFANHGSPVLEDGEFWLPPQFLSDDDHHHRYPYPEGSAFPVKFGGAPALAVGFFPPDEFGTGWRASNVSPPGESVLGSTDDSDEEDFIAHLTHKVAQSTLGDGFPPHRSSKRPYSSGSPKSTLCSGCGCGHGSAWGNHGGAPHLKPAVPPTLDLLYQAAGKVANMRLNQQRQQIQRAQYLRLQQQQRLNHLIHLPDPKSEASSYPFQASSQQQLLQFPPPQAPGTGGAKYKKTETTLSSSAWPTLQQARQQLREPVSAGRASGLRPVFLGSNKVLPRGSAGTGVFLPRRVGSPDPEPKRKQGCPTVLIPSRVALALNLNLDEMGSHPPIQPRFEGGARTIRKVTQQQPGVLQRPAAGQEISLPPEWTY</sequence>
<accession>A0ACB9NRH8</accession>
<comment type="caution">
    <text evidence="1">The sequence shown here is derived from an EMBL/GenBank/DDBJ whole genome shotgun (WGS) entry which is preliminary data.</text>
</comment>
<keyword evidence="2" id="KW-1185">Reference proteome</keyword>
<evidence type="ECO:0000313" key="1">
    <source>
        <dbReference type="EMBL" id="KAI4338887.1"/>
    </source>
</evidence>
<reference evidence="2" key="1">
    <citation type="journal article" date="2023" name="Front. Plant Sci.">
        <title>Chromosomal-level genome assembly of Melastoma candidum provides insights into trichome evolution.</title>
        <authorList>
            <person name="Zhong Y."/>
            <person name="Wu W."/>
            <person name="Sun C."/>
            <person name="Zou P."/>
            <person name="Liu Y."/>
            <person name="Dai S."/>
            <person name="Zhou R."/>
        </authorList>
    </citation>
    <scope>NUCLEOTIDE SEQUENCE [LARGE SCALE GENOMIC DNA]</scope>
</reference>
<dbReference type="EMBL" id="CM042886">
    <property type="protein sequence ID" value="KAI4338887.1"/>
    <property type="molecule type" value="Genomic_DNA"/>
</dbReference>
<dbReference type="Proteomes" id="UP001057402">
    <property type="component" value="Chromosome 7"/>
</dbReference>
<evidence type="ECO:0000313" key="2">
    <source>
        <dbReference type="Proteomes" id="UP001057402"/>
    </source>
</evidence>
<protein>
    <submittedName>
        <fullName evidence="1">Uncharacterized protein</fullName>
    </submittedName>
</protein>